<comment type="caution">
    <text evidence="3">Lacks conserved residue(s) required for the propagation of feature annotation.</text>
</comment>
<reference evidence="6 7" key="1">
    <citation type="submission" date="2023-07" db="EMBL/GenBank/DDBJ databases">
        <title>Genomic Encyclopedia of Type Strains, Phase IV (KMG-IV): sequencing the most valuable type-strain genomes for metagenomic binning, comparative biology and taxonomic classification.</title>
        <authorList>
            <person name="Goeker M."/>
        </authorList>
    </citation>
    <scope>NUCLEOTIDE SEQUENCE [LARGE SCALE GENOMIC DNA]</scope>
    <source>
        <strain evidence="6 7">DSM 2457</strain>
    </source>
</reference>
<dbReference type="PANTHER" id="PTHR10302:SF27">
    <property type="entry name" value="SINGLE-STRANDED DNA-BINDING PROTEIN"/>
    <property type="match status" value="1"/>
</dbReference>
<dbReference type="SUPFAM" id="SSF50249">
    <property type="entry name" value="Nucleic acid-binding proteins"/>
    <property type="match status" value="1"/>
</dbReference>
<dbReference type="Pfam" id="PF00436">
    <property type="entry name" value="SSB"/>
    <property type="match status" value="1"/>
</dbReference>
<dbReference type="HAMAP" id="MF_00984">
    <property type="entry name" value="SSB"/>
    <property type="match status" value="1"/>
</dbReference>
<evidence type="ECO:0000256" key="2">
    <source>
        <dbReference type="ARBA" id="ARBA00023172"/>
    </source>
</evidence>
<dbReference type="InterPro" id="IPR012340">
    <property type="entry name" value="NA-bd_OB-fold"/>
</dbReference>
<feature type="region of interest" description="Disordered" evidence="5">
    <location>
        <begin position="112"/>
        <end position="173"/>
    </location>
</feature>
<feature type="compositionally biased region" description="Gly residues" evidence="5">
    <location>
        <begin position="140"/>
        <end position="153"/>
    </location>
</feature>
<dbReference type="Proteomes" id="UP001224682">
    <property type="component" value="Unassembled WGS sequence"/>
</dbReference>
<evidence type="ECO:0000256" key="1">
    <source>
        <dbReference type="ARBA" id="ARBA00023125"/>
    </source>
</evidence>
<sequence>MSINRVTLLGRLGADPEIRRLNNGKLVANLRLACEERWKDKSTGNWEKRTEWMPVVIWVEHLVELVEQYVKKGDALYVEGKFQTRKWQDQSGADKYVTEVVLQGFDGKIELCGPGRKGGSRDDGDRDDRRGGGGDDRGSGGRSFGGGSGGGSRGPRSMTDDLDDEIPFAPEFR</sequence>
<gene>
    <name evidence="6" type="ORF">J2S75_000428</name>
</gene>
<dbReference type="PROSITE" id="PS50935">
    <property type="entry name" value="SSB"/>
    <property type="match status" value="1"/>
</dbReference>
<organism evidence="6 7">
    <name type="scientific">Ancylobacter polymorphus</name>
    <dbReference type="NCBI Taxonomy" id="223390"/>
    <lineage>
        <taxon>Bacteria</taxon>
        <taxon>Pseudomonadati</taxon>
        <taxon>Pseudomonadota</taxon>
        <taxon>Alphaproteobacteria</taxon>
        <taxon>Hyphomicrobiales</taxon>
        <taxon>Xanthobacteraceae</taxon>
        <taxon>Ancylobacter</taxon>
    </lineage>
</organism>
<accession>A0ABU0B8R0</accession>
<keyword evidence="7" id="KW-1185">Reference proteome</keyword>
<evidence type="ECO:0000256" key="3">
    <source>
        <dbReference type="HAMAP-Rule" id="MF_00984"/>
    </source>
</evidence>
<evidence type="ECO:0000313" key="6">
    <source>
        <dbReference type="EMBL" id="MDQ0301417.1"/>
    </source>
</evidence>
<keyword evidence="1 3" id="KW-0238">DNA-binding</keyword>
<proteinExistence type="inferred from homology"/>
<name>A0ABU0B8R0_9HYPH</name>
<protein>
    <recommendedName>
        <fullName evidence="3 4">Single-stranded DNA-binding protein</fullName>
        <shortName evidence="3">SSB</shortName>
    </recommendedName>
</protein>
<comment type="subunit">
    <text evidence="3">Homotetramer.</text>
</comment>
<dbReference type="Gene3D" id="2.40.50.140">
    <property type="entry name" value="Nucleic acid-binding proteins"/>
    <property type="match status" value="1"/>
</dbReference>
<dbReference type="InterPro" id="IPR000424">
    <property type="entry name" value="Primosome_PriB/ssb"/>
</dbReference>
<dbReference type="EMBL" id="JAUSUI010000001">
    <property type="protein sequence ID" value="MDQ0301417.1"/>
    <property type="molecule type" value="Genomic_DNA"/>
</dbReference>
<dbReference type="PANTHER" id="PTHR10302">
    <property type="entry name" value="SINGLE-STRANDED DNA-BINDING PROTEIN"/>
    <property type="match status" value="1"/>
</dbReference>
<feature type="compositionally biased region" description="Basic and acidic residues" evidence="5">
    <location>
        <begin position="119"/>
        <end position="139"/>
    </location>
</feature>
<dbReference type="InterPro" id="IPR011344">
    <property type="entry name" value="ssDNA-bd"/>
</dbReference>
<evidence type="ECO:0000256" key="4">
    <source>
        <dbReference type="RuleBase" id="RU000524"/>
    </source>
</evidence>
<evidence type="ECO:0000256" key="5">
    <source>
        <dbReference type="SAM" id="MobiDB-lite"/>
    </source>
</evidence>
<dbReference type="RefSeq" id="WP_307017758.1">
    <property type="nucleotide sequence ID" value="NZ_JAUSUI010000001.1"/>
</dbReference>
<dbReference type="NCBIfam" id="TIGR00621">
    <property type="entry name" value="ssb"/>
    <property type="match status" value="1"/>
</dbReference>
<evidence type="ECO:0000313" key="7">
    <source>
        <dbReference type="Proteomes" id="UP001224682"/>
    </source>
</evidence>
<comment type="caution">
    <text evidence="6">The sequence shown here is derived from an EMBL/GenBank/DDBJ whole genome shotgun (WGS) entry which is preliminary data.</text>
</comment>
<dbReference type="GO" id="GO:0003677">
    <property type="term" value="F:DNA binding"/>
    <property type="evidence" value="ECO:0007669"/>
    <property type="project" value="UniProtKB-KW"/>
</dbReference>
<keyword evidence="2" id="KW-0233">DNA recombination</keyword>
<dbReference type="CDD" id="cd04496">
    <property type="entry name" value="SSB_OBF"/>
    <property type="match status" value="1"/>
</dbReference>